<reference evidence="1 2" key="1">
    <citation type="submission" date="2024-03" db="EMBL/GenBank/DDBJ databases">
        <authorList>
            <person name="Martinez-Hernandez J."/>
        </authorList>
    </citation>
    <scope>NUCLEOTIDE SEQUENCE [LARGE SCALE GENOMIC DNA]</scope>
</reference>
<dbReference type="Proteomes" id="UP001497480">
    <property type="component" value="Unassembled WGS sequence"/>
</dbReference>
<comment type="caution">
    <text evidence="1">The sequence shown here is derived from an EMBL/GenBank/DDBJ whole genome shotgun (WGS) entry which is preliminary data.</text>
</comment>
<gene>
    <name evidence="1" type="ORF">LLUT_LOCUS7626</name>
</gene>
<organism evidence="1 2">
    <name type="scientific">Lupinus luteus</name>
    <name type="common">European yellow lupine</name>
    <dbReference type="NCBI Taxonomy" id="3873"/>
    <lineage>
        <taxon>Eukaryota</taxon>
        <taxon>Viridiplantae</taxon>
        <taxon>Streptophyta</taxon>
        <taxon>Embryophyta</taxon>
        <taxon>Tracheophyta</taxon>
        <taxon>Spermatophyta</taxon>
        <taxon>Magnoliopsida</taxon>
        <taxon>eudicotyledons</taxon>
        <taxon>Gunneridae</taxon>
        <taxon>Pentapetalae</taxon>
        <taxon>rosids</taxon>
        <taxon>fabids</taxon>
        <taxon>Fabales</taxon>
        <taxon>Fabaceae</taxon>
        <taxon>Papilionoideae</taxon>
        <taxon>50 kb inversion clade</taxon>
        <taxon>genistoids sensu lato</taxon>
        <taxon>core genistoids</taxon>
        <taxon>Genisteae</taxon>
        <taxon>Lupinus</taxon>
    </lineage>
</organism>
<dbReference type="EMBL" id="CAXHTB010000005">
    <property type="protein sequence ID" value="CAL0306566.1"/>
    <property type="molecule type" value="Genomic_DNA"/>
</dbReference>
<proteinExistence type="predicted"/>
<name>A0AAV1WC88_LUPLU</name>
<evidence type="ECO:0000313" key="2">
    <source>
        <dbReference type="Proteomes" id="UP001497480"/>
    </source>
</evidence>
<keyword evidence="2" id="KW-1185">Reference proteome</keyword>
<sequence length="61" mass="7011">MTPKKENIIFITTYIHYIVDMEGAYSILINPSQVNLVMVKLSLILMEVIGVTQTYMALEYL</sequence>
<accession>A0AAV1WC88</accession>
<evidence type="ECO:0000313" key="1">
    <source>
        <dbReference type="EMBL" id="CAL0306566.1"/>
    </source>
</evidence>
<protein>
    <submittedName>
        <fullName evidence="1">Uncharacterized protein</fullName>
    </submittedName>
</protein>
<dbReference type="AlphaFoldDB" id="A0AAV1WC88"/>